<dbReference type="InterPro" id="IPR009061">
    <property type="entry name" value="DNA-bd_dom_put_sf"/>
</dbReference>
<dbReference type="RefSeq" id="WP_250827755.1">
    <property type="nucleotide sequence ID" value="NZ_JAMOIL010000016.1"/>
</dbReference>
<dbReference type="PANTHER" id="PTHR30204:SF98">
    <property type="entry name" value="HTH-TYPE TRANSCRIPTIONAL REGULATOR ADHR"/>
    <property type="match status" value="1"/>
</dbReference>
<dbReference type="Proteomes" id="UP001139485">
    <property type="component" value="Unassembled WGS sequence"/>
</dbReference>
<evidence type="ECO:0000256" key="1">
    <source>
        <dbReference type="ARBA" id="ARBA00023125"/>
    </source>
</evidence>
<dbReference type="CDD" id="cd01109">
    <property type="entry name" value="HTH_YyaN"/>
    <property type="match status" value="1"/>
</dbReference>
<dbReference type="PROSITE" id="PS00552">
    <property type="entry name" value="HTH_MERR_1"/>
    <property type="match status" value="1"/>
</dbReference>
<dbReference type="InterPro" id="IPR047057">
    <property type="entry name" value="MerR_fam"/>
</dbReference>
<name>A0A9X2DAZ6_9ACTN</name>
<reference evidence="3" key="1">
    <citation type="submission" date="2022-05" db="EMBL/GenBank/DDBJ databases">
        <authorList>
            <person name="Tuo L."/>
        </authorList>
    </citation>
    <scope>NUCLEOTIDE SEQUENCE</scope>
    <source>
        <strain evidence="3">BSK12Z-4</strain>
    </source>
</reference>
<evidence type="ECO:0000313" key="3">
    <source>
        <dbReference type="EMBL" id="MCM0621299.1"/>
    </source>
</evidence>
<dbReference type="Pfam" id="PF13411">
    <property type="entry name" value="MerR_1"/>
    <property type="match status" value="1"/>
</dbReference>
<dbReference type="PROSITE" id="PS50937">
    <property type="entry name" value="HTH_MERR_2"/>
    <property type="match status" value="1"/>
</dbReference>
<dbReference type="EMBL" id="JAMOIL010000016">
    <property type="protein sequence ID" value="MCM0621299.1"/>
    <property type="molecule type" value="Genomic_DNA"/>
</dbReference>
<dbReference type="GO" id="GO:0003677">
    <property type="term" value="F:DNA binding"/>
    <property type="evidence" value="ECO:0007669"/>
    <property type="project" value="UniProtKB-KW"/>
</dbReference>
<dbReference type="Gene3D" id="1.10.1660.10">
    <property type="match status" value="1"/>
</dbReference>
<dbReference type="GO" id="GO:0003700">
    <property type="term" value="F:DNA-binding transcription factor activity"/>
    <property type="evidence" value="ECO:0007669"/>
    <property type="project" value="InterPro"/>
</dbReference>
<dbReference type="SMART" id="SM00422">
    <property type="entry name" value="HTH_MERR"/>
    <property type="match status" value="1"/>
</dbReference>
<accession>A0A9X2DAZ6</accession>
<evidence type="ECO:0000313" key="4">
    <source>
        <dbReference type="Proteomes" id="UP001139485"/>
    </source>
</evidence>
<dbReference type="SUPFAM" id="SSF46955">
    <property type="entry name" value="Putative DNA-binding domain"/>
    <property type="match status" value="1"/>
</dbReference>
<dbReference type="PANTHER" id="PTHR30204">
    <property type="entry name" value="REDOX-CYCLING DRUG-SENSING TRANSCRIPTIONAL ACTIVATOR SOXR"/>
    <property type="match status" value="1"/>
</dbReference>
<comment type="caution">
    <text evidence="3">The sequence shown here is derived from an EMBL/GenBank/DDBJ whole genome shotgun (WGS) entry which is preliminary data.</text>
</comment>
<protein>
    <submittedName>
        <fullName evidence="3">MerR family transcriptional regulator</fullName>
    </submittedName>
</protein>
<sequence length="146" mass="15986">MPVPVTASHAVPATGPTGLPIAEAATRSGLTADTLRYYEKDGLMLRPVPRTATGQRRYQPEDLRWIALVTRLRATGMPVRDVRRYADLVRAGDGNEHARLALLREHRQVVLAQLAEVTEHLGAIDAKIGIYEDRLAGVADLSPTRS</sequence>
<keyword evidence="4" id="KW-1185">Reference proteome</keyword>
<dbReference type="AlphaFoldDB" id="A0A9X2DAZ6"/>
<gene>
    <name evidence="3" type="ORF">M8330_13470</name>
</gene>
<organism evidence="3 4">
    <name type="scientific">Nocardioides bruguierae</name>
    <dbReference type="NCBI Taxonomy" id="2945102"/>
    <lineage>
        <taxon>Bacteria</taxon>
        <taxon>Bacillati</taxon>
        <taxon>Actinomycetota</taxon>
        <taxon>Actinomycetes</taxon>
        <taxon>Propionibacteriales</taxon>
        <taxon>Nocardioidaceae</taxon>
        <taxon>Nocardioides</taxon>
    </lineage>
</organism>
<keyword evidence="1" id="KW-0238">DNA-binding</keyword>
<dbReference type="InterPro" id="IPR000551">
    <property type="entry name" value="MerR-type_HTH_dom"/>
</dbReference>
<proteinExistence type="predicted"/>
<feature type="domain" description="HTH merR-type" evidence="2">
    <location>
        <begin position="18"/>
        <end position="88"/>
    </location>
</feature>
<evidence type="ECO:0000259" key="2">
    <source>
        <dbReference type="PROSITE" id="PS50937"/>
    </source>
</evidence>